<protein>
    <recommendedName>
        <fullName evidence="2">SWIM-type domain-containing protein</fullName>
    </recommendedName>
</protein>
<gene>
    <name evidence="3" type="ORF">BpHYR1_053207</name>
</gene>
<evidence type="ECO:0000259" key="2">
    <source>
        <dbReference type="PROSITE" id="PS50966"/>
    </source>
</evidence>
<keyword evidence="1" id="KW-0862">Zinc</keyword>
<reference evidence="3 4" key="1">
    <citation type="journal article" date="2018" name="Sci. Rep.">
        <title>Genomic signatures of local adaptation to the degree of environmental predictability in rotifers.</title>
        <authorList>
            <person name="Franch-Gras L."/>
            <person name="Hahn C."/>
            <person name="Garcia-Roger E.M."/>
            <person name="Carmona M.J."/>
            <person name="Serra M."/>
            <person name="Gomez A."/>
        </authorList>
    </citation>
    <scope>NUCLEOTIDE SEQUENCE [LARGE SCALE GENOMIC DNA]</scope>
    <source>
        <strain evidence="3">HYR1</strain>
    </source>
</reference>
<accession>A0A3M7PW55</accession>
<name>A0A3M7PW55_BRAPC</name>
<evidence type="ECO:0000256" key="1">
    <source>
        <dbReference type="PROSITE-ProRule" id="PRU00325"/>
    </source>
</evidence>
<keyword evidence="1" id="KW-0479">Metal-binding</keyword>
<dbReference type="PROSITE" id="PS50966">
    <property type="entry name" value="ZF_SWIM"/>
    <property type="match status" value="1"/>
</dbReference>
<comment type="caution">
    <text evidence="3">The sequence shown here is derived from an EMBL/GenBank/DDBJ whole genome shotgun (WGS) entry which is preliminary data.</text>
</comment>
<dbReference type="Pfam" id="PF04434">
    <property type="entry name" value="SWIM"/>
    <property type="match status" value="1"/>
</dbReference>
<proteinExistence type="predicted"/>
<keyword evidence="1" id="KW-0863">Zinc-finger</keyword>
<evidence type="ECO:0000313" key="3">
    <source>
        <dbReference type="EMBL" id="RNA03139.1"/>
    </source>
</evidence>
<feature type="domain" description="SWIM-type" evidence="2">
    <location>
        <begin position="25"/>
        <end position="61"/>
    </location>
</feature>
<dbReference type="AlphaFoldDB" id="A0A3M7PW55"/>
<evidence type="ECO:0000313" key="4">
    <source>
        <dbReference type="Proteomes" id="UP000276133"/>
    </source>
</evidence>
<keyword evidence="4" id="KW-1185">Reference proteome</keyword>
<dbReference type="GO" id="GO:0008270">
    <property type="term" value="F:zinc ion binding"/>
    <property type="evidence" value="ECO:0007669"/>
    <property type="project" value="UniProtKB-KW"/>
</dbReference>
<dbReference type="InterPro" id="IPR007527">
    <property type="entry name" value="Znf_SWIM"/>
</dbReference>
<dbReference type="Proteomes" id="UP000276133">
    <property type="component" value="Unassembled WGS sequence"/>
</dbReference>
<organism evidence="3 4">
    <name type="scientific">Brachionus plicatilis</name>
    <name type="common">Marine rotifer</name>
    <name type="synonym">Brachionus muelleri</name>
    <dbReference type="NCBI Taxonomy" id="10195"/>
    <lineage>
        <taxon>Eukaryota</taxon>
        <taxon>Metazoa</taxon>
        <taxon>Spiralia</taxon>
        <taxon>Gnathifera</taxon>
        <taxon>Rotifera</taxon>
        <taxon>Eurotatoria</taxon>
        <taxon>Monogononta</taxon>
        <taxon>Pseudotrocha</taxon>
        <taxon>Ploima</taxon>
        <taxon>Brachionidae</taxon>
        <taxon>Brachionus</taxon>
    </lineage>
</organism>
<sequence>MCKAYFQKSTWDSYNEYKNWSDSMHVVDINNEIWELRTCSCQYWKKNFICKHVIGIGYQLELLEFPTLDLNIEKNSKRGRRKKALPALERNSTGPLNVQIFRSIQTNIEPSIQTQSAKTSNQILSICGNNQLLENQNGQTAKPYLYFILIINVRIEYLHNN</sequence>
<dbReference type="EMBL" id="REGN01008613">
    <property type="protein sequence ID" value="RNA03139.1"/>
    <property type="molecule type" value="Genomic_DNA"/>
</dbReference>